<evidence type="ECO:0000256" key="1">
    <source>
        <dbReference type="SAM" id="MobiDB-lite"/>
    </source>
</evidence>
<dbReference type="AlphaFoldDB" id="A0A087AF63"/>
<gene>
    <name evidence="2" type="ORF">BCHO_0832</name>
</gene>
<comment type="caution">
    <text evidence="2">The sequence shown here is derived from an EMBL/GenBank/DDBJ whole genome shotgun (WGS) entry which is preliminary data.</text>
</comment>
<protein>
    <submittedName>
        <fullName evidence="2">Uncharacterized protein</fullName>
    </submittedName>
</protein>
<sequence length="98" mass="10891">MMPDSLYRARLLSESDTDDEGSDAKKPVVLPWLGWDARTMLLTDVRNLVEAWSLAQCGDGKTDPAPVHYPSYKEPSELPRGEVGLDDFMMTAQLFGMG</sequence>
<accession>A0A087AF63</accession>
<dbReference type="Proteomes" id="UP000028995">
    <property type="component" value="Unassembled WGS sequence"/>
</dbReference>
<dbReference type="EMBL" id="JGYU01000005">
    <property type="protein sequence ID" value="KFI57413.1"/>
    <property type="molecule type" value="Genomic_DNA"/>
</dbReference>
<reference evidence="2 3" key="1">
    <citation type="submission" date="2014-03" db="EMBL/GenBank/DDBJ databases">
        <title>Genomics of Bifidobacteria.</title>
        <authorList>
            <person name="Ventura M."/>
            <person name="Milani C."/>
            <person name="Lugli G.A."/>
        </authorList>
    </citation>
    <scope>NUCLEOTIDE SEQUENCE [LARGE SCALE GENOMIC DNA]</scope>
    <source>
        <strain evidence="2 3">LMG 10510</strain>
    </source>
</reference>
<dbReference type="OrthoDB" id="3234441at2"/>
<proteinExistence type="predicted"/>
<name>A0A087AF63_9BIFI</name>
<evidence type="ECO:0000313" key="3">
    <source>
        <dbReference type="Proteomes" id="UP000028995"/>
    </source>
</evidence>
<keyword evidence="3" id="KW-1185">Reference proteome</keyword>
<dbReference type="RefSeq" id="WP_156097574.1">
    <property type="nucleotide sequence ID" value="NZ_JGYU01000005.1"/>
</dbReference>
<feature type="region of interest" description="Disordered" evidence="1">
    <location>
        <begin position="1"/>
        <end position="25"/>
    </location>
</feature>
<organism evidence="2 3">
    <name type="scientific">Bifidobacterium choerinum</name>
    <dbReference type="NCBI Taxonomy" id="35760"/>
    <lineage>
        <taxon>Bacteria</taxon>
        <taxon>Bacillati</taxon>
        <taxon>Actinomycetota</taxon>
        <taxon>Actinomycetes</taxon>
        <taxon>Bifidobacteriales</taxon>
        <taxon>Bifidobacteriaceae</taxon>
        <taxon>Bifidobacterium</taxon>
    </lineage>
</organism>
<dbReference type="STRING" id="35760.BCHO_0832"/>
<evidence type="ECO:0000313" key="2">
    <source>
        <dbReference type="EMBL" id="KFI57413.1"/>
    </source>
</evidence>